<dbReference type="AlphaFoldDB" id="A0A9W6XW15"/>
<sequence length="91" mass="9129">MSPPSSTRQQAELGVFVSIHVNTTSPPSPCVLFAHGVTASAPNTNSAPAIQVAAILVALRDTVACSTGEGVQCGQGIATGEAALGWQPEIS</sequence>
<comment type="caution">
    <text evidence="1">The sequence shown here is derived from an EMBL/GenBank/DDBJ whole genome shotgun (WGS) entry which is preliminary data.</text>
</comment>
<gene>
    <name evidence="1" type="ORF">Pfra01_001861500</name>
</gene>
<evidence type="ECO:0000313" key="1">
    <source>
        <dbReference type="EMBL" id="GMF48312.1"/>
    </source>
</evidence>
<name>A0A9W6XW15_9STRA</name>
<dbReference type="EMBL" id="BSXT01002312">
    <property type="protein sequence ID" value="GMF48312.1"/>
    <property type="molecule type" value="Genomic_DNA"/>
</dbReference>
<dbReference type="Proteomes" id="UP001165121">
    <property type="component" value="Unassembled WGS sequence"/>
</dbReference>
<reference evidence="1" key="1">
    <citation type="submission" date="2023-04" db="EMBL/GenBank/DDBJ databases">
        <title>Phytophthora fragariaefolia NBRC 109709.</title>
        <authorList>
            <person name="Ichikawa N."/>
            <person name="Sato H."/>
            <person name="Tonouchi N."/>
        </authorList>
    </citation>
    <scope>NUCLEOTIDE SEQUENCE</scope>
    <source>
        <strain evidence="1">NBRC 109709</strain>
    </source>
</reference>
<evidence type="ECO:0000313" key="2">
    <source>
        <dbReference type="Proteomes" id="UP001165121"/>
    </source>
</evidence>
<proteinExistence type="predicted"/>
<keyword evidence="2" id="KW-1185">Reference proteome</keyword>
<accession>A0A9W6XW15</accession>
<protein>
    <submittedName>
        <fullName evidence="1">Unnamed protein product</fullName>
    </submittedName>
</protein>
<organism evidence="1 2">
    <name type="scientific">Phytophthora fragariaefolia</name>
    <dbReference type="NCBI Taxonomy" id="1490495"/>
    <lineage>
        <taxon>Eukaryota</taxon>
        <taxon>Sar</taxon>
        <taxon>Stramenopiles</taxon>
        <taxon>Oomycota</taxon>
        <taxon>Peronosporomycetes</taxon>
        <taxon>Peronosporales</taxon>
        <taxon>Peronosporaceae</taxon>
        <taxon>Phytophthora</taxon>
    </lineage>
</organism>